<dbReference type="Proteomes" id="UP001469365">
    <property type="component" value="Unassembled WGS sequence"/>
</dbReference>
<dbReference type="InterPro" id="IPR001173">
    <property type="entry name" value="Glyco_trans_2-like"/>
</dbReference>
<gene>
    <name evidence="3" type="ORF">WMW72_24525</name>
</gene>
<accession>A0ABU9DSM8</accession>
<comment type="caution">
    <text evidence="3">The sequence shown here is derived from an EMBL/GenBank/DDBJ whole genome shotgun (WGS) entry which is preliminary data.</text>
</comment>
<dbReference type="InterPro" id="IPR029044">
    <property type="entry name" value="Nucleotide-diphossugar_trans"/>
</dbReference>
<dbReference type="PANTHER" id="PTHR43685:SF11">
    <property type="entry name" value="GLYCOSYLTRANSFERASE TAGX-RELATED"/>
    <property type="match status" value="1"/>
</dbReference>
<dbReference type="PANTHER" id="PTHR43685">
    <property type="entry name" value="GLYCOSYLTRANSFERASE"/>
    <property type="match status" value="1"/>
</dbReference>
<dbReference type="InterPro" id="IPR050834">
    <property type="entry name" value="Glycosyltransf_2"/>
</dbReference>
<evidence type="ECO:0000256" key="1">
    <source>
        <dbReference type="ARBA" id="ARBA00006739"/>
    </source>
</evidence>
<sequence length="316" mass="36299">MASSPVDMAVVLSTYNGEKYLEAQLDSLLAQTDSNFRLVLRDDGSTDQTLRLLQHKRSQFPYVQWVDAKENLGAKLSFACLVEAALEDPNVNYVMFCDQDDVWHPDKVSRSKREIQLLEKELGMHTPLLVHGDLQVVDADLRQLSSSFVHYQHLDPTQTSLSRMLTQNVVTGCTMIINRRLAELACPIPPQAIMHDWWIAVVASAFGRIVFIHEASIDYRQHGSNTLGASAYTLPNQMYSTYKKKSISFLFEQAEAFRSQYGDRLPARQRDVVEQFIRLKTAPRFRKIKMVYRERFLKHGFLHNIGFLLKLMSIKD</sequence>
<dbReference type="SUPFAM" id="SSF53448">
    <property type="entry name" value="Nucleotide-diphospho-sugar transferases"/>
    <property type="match status" value="1"/>
</dbReference>
<reference evidence="3 4" key="1">
    <citation type="submission" date="2024-04" db="EMBL/GenBank/DDBJ databases">
        <title>draft genome sequnece of Paenibacillus filicis.</title>
        <authorList>
            <person name="Kim D.-U."/>
        </authorList>
    </citation>
    <scope>NUCLEOTIDE SEQUENCE [LARGE SCALE GENOMIC DNA]</scope>
    <source>
        <strain evidence="3 4">KACC14197</strain>
    </source>
</reference>
<proteinExistence type="inferred from homology"/>
<organism evidence="3 4">
    <name type="scientific">Paenibacillus filicis</name>
    <dbReference type="NCBI Taxonomy" id="669464"/>
    <lineage>
        <taxon>Bacteria</taxon>
        <taxon>Bacillati</taxon>
        <taxon>Bacillota</taxon>
        <taxon>Bacilli</taxon>
        <taxon>Bacillales</taxon>
        <taxon>Paenibacillaceae</taxon>
        <taxon>Paenibacillus</taxon>
    </lineage>
</organism>
<protein>
    <submittedName>
        <fullName evidence="3">Glycosyltransferase family 2 protein</fullName>
    </submittedName>
</protein>
<feature type="domain" description="Glycosyltransferase 2-like" evidence="2">
    <location>
        <begin position="10"/>
        <end position="110"/>
    </location>
</feature>
<comment type="similarity">
    <text evidence="1">Belongs to the glycosyltransferase 2 family.</text>
</comment>
<dbReference type="Gene3D" id="3.90.550.10">
    <property type="entry name" value="Spore Coat Polysaccharide Biosynthesis Protein SpsA, Chain A"/>
    <property type="match status" value="1"/>
</dbReference>
<keyword evidence="4" id="KW-1185">Reference proteome</keyword>
<dbReference type="CDD" id="cd04196">
    <property type="entry name" value="GT_2_like_d"/>
    <property type="match status" value="1"/>
</dbReference>
<dbReference type="Pfam" id="PF00535">
    <property type="entry name" value="Glycos_transf_2"/>
    <property type="match status" value="1"/>
</dbReference>
<dbReference type="EMBL" id="JBBPCC010000018">
    <property type="protein sequence ID" value="MEK8131073.1"/>
    <property type="molecule type" value="Genomic_DNA"/>
</dbReference>
<evidence type="ECO:0000259" key="2">
    <source>
        <dbReference type="Pfam" id="PF00535"/>
    </source>
</evidence>
<name>A0ABU9DSM8_9BACL</name>
<evidence type="ECO:0000313" key="4">
    <source>
        <dbReference type="Proteomes" id="UP001469365"/>
    </source>
</evidence>
<evidence type="ECO:0000313" key="3">
    <source>
        <dbReference type="EMBL" id="MEK8131073.1"/>
    </source>
</evidence>